<dbReference type="InterPro" id="IPR011049">
    <property type="entry name" value="Serralysin-like_metalloprot_C"/>
</dbReference>
<keyword evidence="4" id="KW-1185">Reference proteome</keyword>
<dbReference type="PANTHER" id="PTHR38340:SF1">
    <property type="entry name" value="S-LAYER PROTEIN"/>
    <property type="match status" value="1"/>
</dbReference>
<evidence type="ECO:0000256" key="2">
    <source>
        <dbReference type="ARBA" id="ARBA00022525"/>
    </source>
</evidence>
<reference evidence="3 4" key="1">
    <citation type="submission" date="2014-03" db="EMBL/GenBank/DDBJ databases">
        <title>The draft genome sequence of Thioclava dalianensis DLFJ1-1.</title>
        <authorList>
            <person name="Lai Q."/>
            <person name="Shao Z."/>
        </authorList>
    </citation>
    <scope>NUCLEOTIDE SEQUENCE [LARGE SCALE GENOMIC DNA]</scope>
    <source>
        <strain evidence="3 4">DLFJ1-1</strain>
    </source>
</reference>
<dbReference type="Pfam" id="PF00353">
    <property type="entry name" value="HemolysinCabind"/>
    <property type="match status" value="3"/>
</dbReference>
<organism evidence="3 4">
    <name type="scientific">Thioclava dalianensis</name>
    <dbReference type="NCBI Taxonomy" id="1185766"/>
    <lineage>
        <taxon>Bacteria</taxon>
        <taxon>Pseudomonadati</taxon>
        <taxon>Pseudomonadota</taxon>
        <taxon>Alphaproteobacteria</taxon>
        <taxon>Rhodobacterales</taxon>
        <taxon>Paracoccaceae</taxon>
        <taxon>Thioclava</taxon>
    </lineage>
</organism>
<comment type="caution">
    <text evidence="3">The sequence shown here is derived from an EMBL/GenBank/DDBJ whole genome shotgun (WGS) entry which is preliminary data.</text>
</comment>
<dbReference type="SUPFAM" id="SSF51120">
    <property type="entry name" value="beta-Roll"/>
    <property type="match status" value="3"/>
</dbReference>
<dbReference type="InterPro" id="IPR050557">
    <property type="entry name" value="RTX_toxin/Mannuronan_C5-epim"/>
</dbReference>
<evidence type="ECO:0000313" key="4">
    <source>
        <dbReference type="Proteomes" id="UP000027725"/>
    </source>
</evidence>
<dbReference type="PRINTS" id="PR00313">
    <property type="entry name" value="CABNDNGRPT"/>
</dbReference>
<sequence length="710" mass="74003">MWDLGFRALLGASWEDLSFDIRSLEVVDGTAGPIVLAVNGPNGGVTSFQLAANGSAQRIDTMSYSTSMSYNVTGDCHVITTGNAQQILVLGSSTQDGVFGVSLSANGDLGGSVRLGLPDLYCHEGPAFAISQNGFVYAMQDARTLEIFAPAAKGGYVSQSTYHDTNSIYLQSPAAMETVRFAGKDYLLTLSASELGVSAFEISASGELTARSALGVESGLGLCAIPTGLEMVTIEGRCFALVSSAAEIGESGVLTVLELGRDGSLSVTDHLIDTLDTRFGRTQSMSVTQSGEWTYVIAGGGDAGLSLFTLTPQGRLIHLDSLADTNDAGLEKISALTSFVDQGRLEILASSDATPGISRLSVDLAQQGIVASTNGGTLTGTTKSDLLIGGSTNSHLRGSNGADILVDGWKQDTLSGGTGADLFVLNADDARDEITDFDPDQDRIDLTAVPMLYDASALRVQSKSWGAVLTFRGGEETLIRSADGGRLSAGQVLDAITSNANRPPMVLSDEQAANPPQVAANLTLRGGNGDDRLTGDIGSDTLFGGNGSDTLIGGSGHDQLYGDAQDDILWGGDGQDRLWGHAGNDRLMGERGNDVLDGGDGNDWLNGGAENDRLLGGTGNDTLSGGSGFDILTGGSGYDRFNFSKLSNRNEITDFEISADRLVLEVGVERLGQLDLTTTSRGVLIEWDGGEVLLQGLAPSDLHASDFIFL</sequence>
<dbReference type="GO" id="GO:0005576">
    <property type="term" value="C:extracellular region"/>
    <property type="evidence" value="ECO:0007669"/>
    <property type="project" value="UniProtKB-SubCell"/>
</dbReference>
<evidence type="ECO:0000313" key="3">
    <source>
        <dbReference type="EMBL" id="KEP68500.1"/>
    </source>
</evidence>
<comment type="subcellular location">
    <subcellularLocation>
        <location evidence="1">Secreted</location>
    </subcellularLocation>
</comment>
<name>A0A074TE96_9RHOB</name>
<accession>A0A074TE96</accession>
<proteinExistence type="predicted"/>
<dbReference type="InterPro" id="IPR001343">
    <property type="entry name" value="Hemolysn_Ca-bd"/>
</dbReference>
<dbReference type="GO" id="GO:0005509">
    <property type="term" value="F:calcium ion binding"/>
    <property type="evidence" value="ECO:0007669"/>
    <property type="project" value="InterPro"/>
</dbReference>
<dbReference type="OrthoDB" id="9342475at2"/>
<dbReference type="EMBL" id="JHEH01000031">
    <property type="protein sequence ID" value="KEP68500.1"/>
    <property type="molecule type" value="Genomic_DNA"/>
</dbReference>
<dbReference type="PROSITE" id="PS00330">
    <property type="entry name" value="HEMOLYSIN_CALCIUM"/>
    <property type="match status" value="3"/>
</dbReference>
<dbReference type="Proteomes" id="UP000027725">
    <property type="component" value="Unassembled WGS sequence"/>
</dbReference>
<dbReference type="eggNOG" id="COG2931">
    <property type="taxonomic scope" value="Bacteria"/>
</dbReference>
<dbReference type="STRING" id="1185766.SAMN05216224_104215"/>
<protein>
    <recommendedName>
        <fullName evidence="5">Calcium-binding protein</fullName>
    </recommendedName>
</protein>
<gene>
    <name evidence="3" type="ORF">DL1_11585</name>
</gene>
<dbReference type="AlphaFoldDB" id="A0A074TE96"/>
<evidence type="ECO:0008006" key="5">
    <source>
        <dbReference type="Google" id="ProtNLM"/>
    </source>
</evidence>
<dbReference type="PANTHER" id="PTHR38340">
    <property type="entry name" value="S-LAYER PROTEIN"/>
    <property type="match status" value="1"/>
</dbReference>
<evidence type="ECO:0000256" key="1">
    <source>
        <dbReference type="ARBA" id="ARBA00004613"/>
    </source>
</evidence>
<dbReference type="Gene3D" id="2.150.10.10">
    <property type="entry name" value="Serralysin-like metalloprotease, C-terminal"/>
    <property type="match status" value="3"/>
</dbReference>
<dbReference type="InterPro" id="IPR018511">
    <property type="entry name" value="Hemolysin-typ_Ca-bd_CS"/>
</dbReference>
<keyword evidence="2" id="KW-0964">Secreted</keyword>